<evidence type="ECO:0000313" key="6">
    <source>
        <dbReference type="Proteomes" id="UP000295554"/>
    </source>
</evidence>
<evidence type="ECO:0000256" key="3">
    <source>
        <dbReference type="RuleBase" id="RU000363"/>
    </source>
</evidence>
<dbReference type="PANTHER" id="PTHR42760:SF133">
    <property type="entry name" value="3-OXOACYL-[ACYL-CARRIER-PROTEIN] REDUCTASE"/>
    <property type="match status" value="1"/>
</dbReference>
<dbReference type="Proteomes" id="UP000295554">
    <property type="component" value="Unassembled WGS sequence"/>
</dbReference>
<dbReference type="PRINTS" id="PR00081">
    <property type="entry name" value="GDHRDH"/>
</dbReference>
<dbReference type="RefSeq" id="WP_133212290.1">
    <property type="nucleotide sequence ID" value="NZ_SMSE01000002.1"/>
</dbReference>
<dbReference type="EMBL" id="SMSE01000002">
    <property type="protein sequence ID" value="TDG13883.1"/>
    <property type="molecule type" value="Genomic_DNA"/>
</dbReference>
<comment type="similarity">
    <text evidence="1 3">Belongs to the short-chain dehydrogenases/reductases (SDR) family.</text>
</comment>
<dbReference type="InterPro" id="IPR020904">
    <property type="entry name" value="Sc_DH/Rdtase_CS"/>
</dbReference>
<dbReference type="PROSITE" id="PS00061">
    <property type="entry name" value="ADH_SHORT"/>
    <property type="match status" value="1"/>
</dbReference>
<dbReference type="Pfam" id="PF00106">
    <property type="entry name" value="adh_short"/>
    <property type="match status" value="1"/>
</dbReference>
<evidence type="ECO:0000259" key="4">
    <source>
        <dbReference type="SMART" id="SM00822"/>
    </source>
</evidence>
<dbReference type="SMART" id="SM00822">
    <property type="entry name" value="PKS_KR"/>
    <property type="match status" value="1"/>
</dbReference>
<organism evidence="5 6">
    <name type="scientific">Seongchinamella unica</name>
    <dbReference type="NCBI Taxonomy" id="2547392"/>
    <lineage>
        <taxon>Bacteria</taxon>
        <taxon>Pseudomonadati</taxon>
        <taxon>Pseudomonadota</taxon>
        <taxon>Gammaproteobacteria</taxon>
        <taxon>Cellvibrionales</taxon>
        <taxon>Halieaceae</taxon>
        <taxon>Seongchinamella</taxon>
    </lineage>
</organism>
<accession>A0A4R5LSI9</accession>
<feature type="domain" description="Ketoreductase" evidence="4">
    <location>
        <begin position="14"/>
        <end position="194"/>
    </location>
</feature>
<dbReference type="InterPro" id="IPR057326">
    <property type="entry name" value="KR_dom"/>
</dbReference>
<dbReference type="AlphaFoldDB" id="A0A4R5LSI9"/>
<dbReference type="InterPro" id="IPR002347">
    <property type="entry name" value="SDR_fam"/>
</dbReference>
<dbReference type="GO" id="GO:0016616">
    <property type="term" value="F:oxidoreductase activity, acting on the CH-OH group of donors, NAD or NADP as acceptor"/>
    <property type="evidence" value="ECO:0007669"/>
    <property type="project" value="TreeGrafter"/>
</dbReference>
<dbReference type="GO" id="GO:0048038">
    <property type="term" value="F:quinone binding"/>
    <property type="evidence" value="ECO:0007669"/>
    <property type="project" value="TreeGrafter"/>
</dbReference>
<dbReference type="OrthoDB" id="9803333at2"/>
<keyword evidence="6" id="KW-1185">Reference proteome</keyword>
<evidence type="ECO:0000256" key="2">
    <source>
        <dbReference type="ARBA" id="ARBA00023002"/>
    </source>
</evidence>
<evidence type="ECO:0000313" key="5">
    <source>
        <dbReference type="EMBL" id="TDG13883.1"/>
    </source>
</evidence>
<gene>
    <name evidence="5" type="ORF">E2F43_10300</name>
</gene>
<dbReference type="PRINTS" id="PR00080">
    <property type="entry name" value="SDRFAMILY"/>
</dbReference>
<dbReference type="PANTHER" id="PTHR42760">
    <property type="entry name" value="SHORT-CHAIN DEHYDROGENASES/REDUCTASES FAMILY MEMBER"/>
    <property type="match status" value="1"/>
</dbReference>
<reference evidence="5 6" key="1">
    <citation type="submission" date="2019-03" db="EMBL/GenBank/DDBJ databases">
        <title>Seongchinamella monodicae gen. nov., sp. nov., a novel member of the Gammaproteobacteria isolated from a tidal mudflat of beach.</title>
        <authorList>
            <person name="Yang H.G."/>
            <person name="Kang J.W."/>
            <person name="Lee S.D."/>
        </authorList>
    </citation>
    <scope>NUCLEOTIDE SEQUENCE [LARGE SCALE GENOMIC DNA]</scope>
    <source>
        <strain evidence="5 6">GH4-78</strain>
    </source>
</reference>
<sequence length="259" mass="26668">MTQTIEQRFSLQGKVALVTGASSGLGARFAVALADAGATVVAAARRKEKLQALVQQISDAGGRALAVAMDVTSAASVTSALDEAERGAGPVDILVNNAGVAGSRHCLKEDEANWDAIMETNLKGAWRVAHGVAKRSVAAGRPCSIINIASILGVRVGFGESSYAISKAAVVQMTKAMALELARKNIRVNAICPGYFATEMNADYLLSEGGQAYLKDTTAGRMGELDELDGPLLLLASDAGSFINGAIIPVDGGHLVGSL</sequence>
<comment type="caution">
    <text evidence="5">The sequence shown here is derived from an EMBL/GenBank/DDBJ whole genome shotgun (WGS) entry which is preliminary data.</text>
</comment>
<name>A0A4R5LSI9_9GAMM</name>
<protein>
    <submittedName>
        <fullName evidence="5">SDR family oxidoreductase</fullName>
    </submittedName>
</protein>
<keyword evidence="2" id="KW-0560">Oxidoreductase</keyword>
<dbReference type="GO" id="GO:0006633">
    <property type="term" value="P:fatty acid biosynthetic process"/>
    <property type="evidence" value="ECO:0007669"/>
    <property type="project" value="TreeGrafter"/>
</dbReference>
<dbReference type="SUPFAM" id="SSF51735">
    <property type="entry name" value="NAD(P)-binding Rossmann-fold domains"/>
    <property type="match status" value="1"/>
</dbReference>
<evidence type="ECO:0000256" key="1">
    <source>
        <dbReference type="ARBA" id="ARBA00006484"/>
    </source>
</evidence>
<dbReference type="Gene3D" id="3.40.50.720">
    <property type="entry name" value="NAD(P)-binding Rossmann-like Domain"/>
    <property type="match status" value="1"/>
</dbReference>
<dbReference type="InterPro" id="IPR036291">
    <property type="entry name" value="NAD(P)-bd_dom_sf"/>
</dbReference>
<proteinExistence type="inferred from homology"/>
<dbReference type="FunFam" id="3.40.50.720:FF:000084">
    <property type="entry name" value="Short-chain dehydrogenase reductase"/>
    <property type="match status" value="1"/>
</dbReference>